<name>A0A8D8PCD1_CULPI</name>
<evidence type="ECO:0000313" key="1">
    <source>
        <dbReference type="EMBL" id="CAG6596350.1"/>
    </source>
</evidence>
<organism evidence="1">
    <name type="scientific">Culex pipiens</name>
    <name type="common">House mosquito</name>
    <dbReference type="NCBI Taxonomy" id="7175"/>
    <lineage>
        <taxon>Eukaryota</taxon>
        <taxon>Metazoa</taxon>
        <taxon>Ecdysozoa</taxon>
        <taxon>Arthropoda</taxon>
        <taxon>Hexapoda</taxon>
        <taxon>Insecta</taxon>
        <taxon>Pterygota</taxon>
        <taxon>Neoptera</taxon>
        <taxon>Endopterygota</taxon>
        <taxon>Diptera</taxon>
        <taxon>Nematocera</taxon>
        <taxon>Culicoidea</taxon>
        <taxon>Culicidae</taxon>
        <taxon>Culicinae</taxon>
        <taxon>Culicini</taxon>
        <taxon>Culex</taxon>
        <taxon>Culex</taxon>
    </lineage>
</organism>
<accession>A0A8D8PCD1</accession>
<proteinExistence type="predicted"/>
<reference evidence="1" key="1">
    <citation type="submission" date="2021-05" db="EMBL/GenBank/DDBJ databases">
        <authorList>
            <person name="Alioto T."/>
            <person name="Alioto T."/>
            <person name="Gomez Garrido J."/>
        </authorList>
    </citation>
    <scope>NUCLEOTIDE SEQUENCE</scope>
</reference>
<dbReference type="EMBL" id="HBUE01336627">
    <property type="protein sequence ID" value="CAG6596350.1"/>
    <property type="molecule type" value="Transcribed_RNA"/>
</dbReference>
<dbReference type="AlphaFoldDB" id="A0A8D8PCD1"/>
<protein>
    <submittedName>
        <fullName evidence="1">(northern house mosquito) hypothetical protein</fullName>
    </submittedName>
</protein>
<sequence length="189" mass="22073">MHLKYLQAPTALQLHQSIVPNNANIRVAISKPDHGRFKIRSIHQEHRLPNLHLIVHHNIPPSQRFQLFHPNHHLLIRRILRSFRTHLQLPNPPQQISMRSKKLNQRLSQRCIHYHTLQQTLLVQLPQQPINTAQNLRIRLLAPLHINHPIVSLRLLHHALVHQFDLLVRPPSSFPHPVPSTQLDAQVPT</sequence>
<dbReference type="EMBL" id="HBUE01229849">
    <property type="protein sequence ID" value="CAG6544216.1"/>
    <property type="molecule type" value="Transcribed_RNA"/>
</dbReference>
<dbReference type="EMBL" id="HBUE01105266">
    <property type="protein sequence ID" value="CAG6486792.1"/>
    <property type="molecule type" value="Transcribed_RNA"/>
</dbReference>